<dbReference type="Proteomes" id="UP000199708">
    <property type="component" value="Unassembled WGS sequence"/>
</dbReference>
<dbReference type="InterPro" id="IPR003462">
    <property type="entry name" value="ODC_Mu_crystall"/>
</dbReference>
<dbReference type="Gene3D" id="3.40.50.720">
    <property type="entry name" value="NAD(P)-binding Rossmann-like Domain"/>
    <property type="match status" value="1"/>
</dbReference>
<dbReference type="PANTHER" id="PTHR13812">
    <property type="entry name" value="KETIMINE REDUCTASE MU-CRYSTALLIN"/>
    <property type="match status" value="1"/>
</dbReference>
<organism evidence="2 3">
    <name type="scientific">Facklamia miroungae</name>
    <dbReference type="NCBI Taxonomy" id="120956"/>
    <lineage>
        <taxon>Bacteria</taxon>
        <taxon>Bacillati</taxon>
        <taxon>Bacillota</taxon>
        <taxon>Bacilli</taxon>
        <taxon>Lactobacillales</taxon>
        <taxon>Aerococcaceae</taxon>
        <taxon>Facklamia</taxon>
    </lineage>
</organism>
<dbReference type="GO" id="GO:0019752">
    <property type="term" value="P:carboxylic acid metabolic process"/>
    <property type="evidence" value="ECO:0007669"/>
    <property type="project" value="UniProtKB-ARBA"/>
</dbReference>
<dbReference type="NCBIfam" id="NF006379">
    <property type="entry name" value="PRK08618.1"/>
    <property type="match status" value="1"/>
</dbReference>
<evidence type="ECO:0000313" key="2">
    <source>
        <dbReference type="EMBL" id="SDG14725.1"/>
    </source>
</evidence>
<proteinExistence type="inferred from homology"/>
<dbReference type="InterPro" id="IPR023401">
    <property type="entry name" value="ODC_N"/>
</dbReference>
<dbReference type="Gene3D" id="3.30.1780.10">
    <property type="entry name" value="ornithine cyclodeaminase, domain 1"/>
    <property type="match status" value="1"/>
</dbReference>
<name>A0A1G7RVA1_9LACT</name>
<keyword evidence="3" id="KW-1185">Reference proteome</keyword>
<dbReference type="GO" id="GO:0016491">
    <property type="term" value="F:oxidoreductase activity"/>
    <property type="evidence" value="ECO:0007669"/>
    <property type="project" value="UniProtKB-ARBA"/>
</dbReference>
<dbReference type="InterPro" id="IPR036291">
    <property type="entry name" value="NAD(P)-bd_dom_sf"/>
</dbReference>
<accession>A0A1G7RVA1</accession>
<evidence type="ECO:0000313" key="3">
    <source>
        <dbReference type="Proteomes" id="UP000199708"/>
    </source>
</evidence>
<reference evidence="2 3" key="1">
    <citation type="submission" date="2016-10" db="EMBL/GenBank/DDBJ databases">
        <authorList>
            <person name="de Groot N.N."/>
        </authorList>
    </citation>
    <scope>NUCLEOTIDE SEQUENCE [LARGE SCALE GENOMIC DNA]</scope>
    <source>
        <strain evidence="2 3">ATCC BAA-466</strain>
    </source>
</reference>
<dbReference type="STRING" id="120956.SAMN05421791_103195"/>
<dbReference type="AlphaFoldDB" id="A0A1G7RVA1"/>
<protein>
    <submittedName>
        <fullName evidence="2">Ornithine cyclodeaminase</fullName>
    </submittedName>
</protein>
<dbReference type="Pfam" id="PF02423">
    <property type="entry name" value="OCD_Mu_crystall"/>
    <property type="match status" value="1"/>
</dbReference>
<dbReference type="SUPFAM" id="SSF51735">
    <property type="entry name" value="NAD(P)-binding Rossmann-fold domains"/>
    <property type="match status" value="1"/>
</dbReference>
<comment type="similarity">
    <text evidence="1">Belongs to the ornithine cyclodeaminase/mu-crystallin family.</text>
</comment>
<gene>
    <name evidence="2" type="ORF">SAMN05421791_103195</name>
</gene>
<dbReference type="EMBL" id="FNCK01000003">
    <property type="protein sequence ID" value="SDG14725.1"/>
    <property type="molecule type" value="Genomic_DNA"/>
</dbReference>
<evidence type="ECO:0000256" key="1">
    <source>
        <dbReference type="ARBA" id="ARBA00008903"/>
    </source>
</evidence>
<dbReference type="PIRSF" id="PIRSF001439">
    <property type="entry name" value="CryM"/>
    <property type="match status" value="1"/>
</dbReference>
<dbReference type="OrthoDB" id="9792005at2"/>
<dbReference type="FunFam" id="3.40.50.720:FF:000311">
    <property type="entry name" value="Ornithine cyclodeaminase"/>
    <property type="match status" value="1"/>
</dbReference>
<sequence>MEIRVLNEADIQEVMTMKEAIQADKEALKLYSEGETEIPLRTNIDVEEFEGQNLYMPGLAGSAAGIKIASVYPNNIRKGISSVPATMIMLNEETGEVSALMDGTYLTRLRTGAVSGAATDLLACKNASVFALFGTGGQAQHQLEAILTVRPIKEVRVFDIDQERASAFAHQMIDLFAEKFEVEIKTVASSKEAISGADVITTVTTSTKPVFDSKDLKPGVHINGVGSYTPDMQELPEEIFAQASKIYLDTKDGVLNESGDLINPLKKGIIQKESITGELGQLVAEKTPGRQTDDEITIFKTTGSAVLDIVVGKAIYEKALELNKGQVIEL</sequence>
<dbReference type="GO" id="GO:0005737">
    <property type="term" value="C:cytoplasm"/>
    <property type="evidence" value="ECO:0007669"/>
    <property type="project" value="TreeGrafter"/>
</dbReference>
<dbReference type="PANTHER" id="PTHR13812:SF19">
    <property type="entry name" value="KETIMINE REDUCTASE MU-CRYSTALLIN"/>
    <property type="match status" value="1"/>
</dbReference>